<proteinExistence type="inferred from homology"/>
<evidence type="ECO:0000256" key="10">
    <source>
        <dbReference type="ARBA" id="ARBA00047905"/>
    </source>
</evidence>
<dbReference type="PROSITE" id="PS51748">
    <property type="entry name" value="HEXOKINASE_2"/>
    <property type="match status" value="1"/>
</dbReference>
<dbReference type="InterPro" id="IPR022672">
    <property type="entry name" value="Hexokinase_N"/>
</dbReference>
<dbReference type="Gene3D" id="3.30.420.40">
    <property type="match status" value="1"/>
</dbReference>
<dbReference type="FunFam" id="3.30.420.40:FF:000805">
    <property type="entry name" value="Hexokinase-2"/>
    <property type="match status" value="1"/>
</dbReference>
<dbReference type="GO" id="GO:0001678">
    <property type="term" value="P:intracellular glucose homeostasis"/>
    <property type="evidence" value="ECO:0007669"/>
    <property type="project" value="InterPro"/>
</dbReference>
<feature type="domain" description="Hexokinase N-terminal" evidence="13">
    <location>
        <begin position="53"/>
        <end position="246"/>
    </location>
</feature>
<dbReference type="GO" id="GO:0006006">
    <property type="term" value="P:glucose metabolic process"/>
    <property type="evidence" value="ECO:0007669"/>
    <property type="project" value="TreeGrafter"/>
</dbReference>
<comment type="catalytic activity">
    <reaction evidence="10">
        <text>D-fructose + ATP = D-fructose 6-phosphate + ADP + H(+)</text>
        <dbReference type="Rhea" id="RHEA:16125"/>
        <dbReference type="ChEBI" id="CHEBI:15378"/>
        <dbReference type="ChEBI" id="CHEBI:30616"/>
        <dbReference type="ChEBI" id="CHEBI:37721"/>
        <dbReference type="ChEBI" id="CHEBI:61527"/>
        <dbReference type="ChEBI" id="CHEBI:456216"/>
        <dbReference type="EC" id="2.7.1.1"/>
    </reaction>
    <physiologicalReaction direction="left-to-right" evidence="10">
        <dbReference type="Rhea" id="RHEA:16126"/>
    </physiologicalReaction>
</comment>
<organism evidence="15 16">
    <name type="scientific">Wallemia mellicola</name>
    <dbReference type="NCBI Taxonomy" id="1708541"/>
    <lineage>
        <taxon>Eukaryota</taxon>
        <taxon>Fungi</taxon>
        <taxon>Dikarya</taxon>
        <taxon>Basidiomycota</taxon>
        <taxon>Wallemiomycotina</taxon>
        <taxon>Wallemiomycetes</taxon>
        <taxon>Wallemiales</taxon>
        <taxon>Wallemiaceae</taxon>
        <taxon>Wallemia</taxon>
    </lineage>
</organism>
<dbReference type="InterPro" id="IPR043129">
    <property type="entry name" value="ATPase_NBD"/>
</dbReference>
<dbReference type="GO" id="GO:0005524">
    <property type="term" value="F:ATP binding"/>
    <property type="evidence" value="ECO:0007669"/>
    <property type="project" value="UniProtKB-UniRule"/>
</dbReference>
<evidence type="ECO:0000256" key="12">
    <source>
        <dbReference type="RuleBase" id="RU362007"/>
    </source>
</evidence>
<comment type="similarity">
    <text evidence="3 12">Belongs to the hexokinase family.</text>
</comment>
<dbReference type="Gene3D" id="3.40.367.20">
    <property type="match status" value="1"/>
</dbReference>
<dbReference type="AlphaFoldDB" id="A0A4T0LZK8"/>
<dbReference type="Proteomes" id="UP000310708">
    <property type="component" value="Unassembled WGS sequence"/>
</dbReference>
<evidence type="ECO:0000256" key="7">
    <source>
        <dbReference type="ARBA" id="ARBA00022840"/>
    </source>
</evidence>
<evidence type="ECO:0000256" key="2">
    <source>
        <dbReference type="ARBA" id="ARBA00005028"/>
    </source>
</evidence>
<dbReference type="EMBL" id="SPRX01000030">
    <property type="protein sequence ID" value="TIC64729.1"/>
    <property type="molecule type" value="Genomic_DNA"/>
</dbReference>
<evidence type="ECO:0000256" key="1">
    <source>
        <dbReference type="ARBA" id="ARBA00004888"/>
    </source>
</evidence>
<evidence type="ECO:0000256" key="9">
    <source>
        <dbReference type="ARBA" id="ARBA00044613"/>
    </source>
</evidence>
<dbReference type="PANTHER" id="PTHR19443">
    <property type="entry name" value="HEXOKINASE"/>
    <property type="match status" value="1"/>
</dbReference>
<dbReference type="CDD" id="cd24087">
    <property type="entry name" value="ASKHA_NBD_HK1-2_fungi"/>
    <property type="match status" value="1"/>
</dbReference>
<keyword evidence="7 12" id="KW-0067">ATP-binding</keyword>
<dbReference type="GO" id="GO:0005536">
    <property type="term" value="F:D-glucose binding"/>
    <property type="evidence" value="ECO:0007669"/>
    <property type="project" value="InterPro"/>
</dbReference>
<dbReference type="GO" id="GO:0006013">
    <property type="term" value="P:mannose metabolic process"/>
    <property type="evidence" value="ECO:0007669"/>
    <property type="project" value="TreeGrafter"/>
</dbReference>
<dbReference type="GO" id="GO:0005829">
    <property type="term" value="C:cytosol"/>
    <property type="evidence" value="ECO:0007669"/>
    <property type="project" value="TreeGrafter"/>
</dbReference>
<evidence type="ECO:0000313" key="15">
    <source>
        <dbReference type="EMBL" id="TIC64729.1"/>
    </source>
</evidence>
<evidence type="ECO:0000313" key="16">
    <source>
        <dbReference type="Proteomes" id="UP000310708"/>
    </source>
</evidence>
<comment type="pathway">
    <text evidence="1">Carbohydrate degradation; glycolysis; D-glyceraldehyde 3-phosphate and glycerone phosphate from D-glucose: step 1/4.</text>
</comment>
<dbReference type="InterPro" id="IPR022673">
    <property type="entry name" value="Hexokinase_C"/>
</dbReference>
<comment type="pathway">
    <text evidence="2">Carbohydrate metabolism; hexose metabolism.</text>
</comment>
<dbReference type="FunFam" id="3.40.367.20:FF:000004">
    <property type="entry name" value="Phosphotransferase"/>
    <property type="match status" value="1"/>
</dbReference>
<dbReference type="SUPFAM" id="SSF53067">
    <property type="entry name" value="Actin-like ATPase domain"/>
    <property type="match status" value="2"/>
</dbReference>
<evidence type="ECO:0000259" key="13">
    <source>
        <dbReference type="Pfam" id="PF00349"/>
    </source>
</evidence>
<dbReference type="PRINTS" id="PR00475">
    <property type="entry name" value="HEXOKINASE"/>
</dbReference>
<dbReference type="GO" id="GO:0008865">
    <property type="term" value="F:fructokinase activity"/>
    <property type="evidence" value="ECO:0007669"/>
    <property type="project" value="TreeGrafter"/>
</dbReference>
<dbReference type="Pfam" id="PF00349">
    <property type="entry name" value="Hexokinase_1"/>
    <property type="match status" value="1"/>
</dbReference>
<keyword evidence="6 12" id="KW-0418">Kinase</keyword>
<keyword evidence="8 12" id="KW-0324">Glycolysis</keyword>
<reference evidence="15 16" key="1">
    <citation type="submission" date="2019-03" db="EMBL/GenBank/DDBJ databases">
        <title>Sequencing 25 genomes of Wallemia mellicola.</title>
        <authorList>
            <person name="Gostincar C."/>
        </authorList>
    </citation>
    <scope>NUCLEOTIDE SEQUENCE [LARGE SCALE GENOMIC DNA]</scope>
    <source>
        <strain evidence="15 16">EXF-757</strain>
    </source>
</reference>
<evidence type="ECO:0000256" key="11">
    <source>
        <dbReference type="ARBA" id="ARBA00048160"/>
    </source>
</evidence>
<dbReference type="GO" id="GO:0019158">
    <property type="term" value="F:mannokinase activity"/>
    <property type="evidence" value="ECO:0007669"/>
    <property type="project" value="TreeGrafter"/>
</dbReference>
<dbReference type="EC" id="2.7.1.-" evidence="12"/>
<dbReference type="PANTHER" id="PTHR19443:SF16">
    <property type="entry name" value="HEXOKINASE TYPE 1-RELATED"/>
    <property type="match status" value="1"/>
</dbReference>
<accession>A0A4T0LZK8</accession>
<gene>
    <name evidence="15" type="ORF">E3Q01_02594</name>
</gene>
<evidence type="ECO:0000256" key="5">
    <source>
        <dbReference type="ARBA" id="ARBA00022741"/>
    </source>
</evidence>
<evidence type="ECO:0000256" key="8">
    <source>
        <dbReference type="ARBA" id="ARBA00023152"/>
    </source>
</evidence>
<evidence type="ECO:0000256" key="4">
    <source>
        <dbReference type="ARBA" id="ARBA00022679"/>
    </source>
</evidence>
<keyword evidence="5 12" id="KW-0547">Nucleotide-binding</keyword>
<comment type="catalytic activity">
    <reaction evidence="11">
        <text>D-glucose + ATP = D-glucose 6-phosphate + ADP + H(+)</text>
        <dbReference type="Rhea" id="RHEA:17825"/>
        <dbReference type="ChEBI" id="CHEBI:4167"/>
        <dbReference type="ChEBI" id="CHEBI:15378"/>
        <dbReference type="ChEBI" id="CHEBI:30616"/>
        <dbReference type="ChEBI" id="CHEBI:61548"/>
        <dbReference type="ChEBI" id="CHEBI:456216"/>
        <dbReference type="EC" id="2.7.1.1"/>
    </reaction>
    <physiologicalReaction direction="left-to-right" evidence="11">
        <dbReference type="Rhea" id="RHEA:17826"/>
    </physiologicalReaction>
</comment>
<dbReference type="GO" id="GO:0005739">
    <property type="term" value="C:mitochondrion"/>
    <property type="evidence" value="ECO:0007669"/>
    <property type="project" value="TreeGrafter"/>
</dbReference>
<name>A0A4T0LZK8_9BASI</name>
<evidence type="ECO:0000256" key="6">
    <source>
        <dbReference type="ARBA" id="ARBA00022777"/>
    </source>
</evidence>
<feature type="non-terminal residue" evidence="15">
    <location>
        <position position="1"/>
    </location>
</feature>
<dbReference type="InterPro" id="IPR001312">
    <property type="entry name" value="Hexokinase"/>
</dbReference>
<sequence>TINITQSQRRLSSSVSRKQTSTAIFGAATASHTRSNDTQEVPKALQCELDDHLQSLKEKLSVSPSRLRLITQSFVETLRKGLSEPGQAVPMIPTFVFGYPTGEEKGDFIALDLGGTNLRVCLVKLKGQGNFEITQAKYRLSEEQKHEDGQKLLDFCAECLMRFLVDHFPNGTPEGMALGFTFSYPILQDKIEQGVLVRWTKGFGNPNIEGRDVSEMFNKSLKRYNCPLSVTALINDTTGTLIASRYTNPQTEVGLILGTGTNSAYMDKMENITKLKIDGCNKDELMAINCEYGAFDSFEHKHLPRTKYDEVIDLTSNKPHEQSYEKMIAGLYLGEVFRLIICEMIDEGVLFLGQNTYKIEKQFVFETAFLSLMETDSSDEQLLSAGLFLHFFDITTSQEERKFFKSLAELIGIRAARLSACGIAALVLHKGIQEQGCNVAVDGSLYEKYPGYAEKMHQGLVDIIGEDGKKIKSSHAEDGSGVGCAIIAAMTKARKDAGKFVNF</sequence>
<feature type="domain" description="Hexokinase C-terminal" evidence="14">
    <location>
        <begin position="253"/>
        <end position="490"/>
    </location>
</feature>
<dbReference type="GO" id="GO:0004340">
    <property type="term" value="F:glucokinase activity"/>
    <property type="evidence" value="ECO:0007669"/>
    <property type="project" value="TreeGrafter"/>
</dbReference>
<evidence type="ECO:0000256" key="3">
    <source>
        <dbReference type="ARBA" id="ARBA00009225"/>
    </source>
</evidence>
<keyword evidence="4 12" id="KW-0808">Transferase</keyword>
<evidence type="ECO:0000259" key="14">
    <source>
        <dbReference type="Pfam" id="PF03727"/>
    </source>
</evidence>
<dbReference type="GO" id="GO:0006096">
    <property type="term" value="P:glycolytic process"/>
    <property type="evidence" value="ECO:0007669"/>
    <property type="project" value="UniProtKB-UniPathway"/>
</dbReference>
<comment type="catalytic activity">
    <reaction evidence="9">
        <text>a D-hexose + ATP = a D-hexose 6-phosphate + ADP + H(+)</text>
        <dbReference type="Rhea" id="RHEA:22740"/>
        <dbReference type="ChEBI" id="CHEBI:4194"/>
        <dbReference type="ChEBI" id="CHEBI:15378"/>
        <dbReference type="ChEBI" id="CHEBI:30616"/>
        <dbReference type="ChEBI" id="CHEBI:229467"/>
        <dbReference type="ChEBI" id="CHEBI:456216"/>
        <dbReference type="EC" id="2.7.1.1"/>
    </reaction>
    <physiologicalReaction direction="left-to-right" evidence="9">
        <dbReference type="Rhea" id="RHEA:22741"/>
    </physiologicalReaction>
</comment>
<comment type="caution">
    <text evidence="15">The sequence shown here is derived from an EMBL/GenBank/DDBJ whole genome shotgun (WGS) entry which is preliminary data.</text>
</comment>
<protein>
    <recommendedName>
        <fullName evidence="12">Phosphotransferase</fullName>
        <ecNumber evidence="12">2.7.1.-</ecNumber>
    </recommendedName>
</protein>
<dbReference type="Pfam" id="PF03727">
    <property type="entry name" value="Hexokinase_2"/>
    <property type="match status" value="1"/>
</dbReference>
<dbReference type="UniPathway" id="UPA00109">
    <property type="reaction ID" value="UER00180"/>
</dbReference>